<accession>A0A822ZJ69</accession>
<reference evidence="1 2" key="1">
    <citation type="journal article" date="2020" name="Mol. Biol. Evol.">
        <title>Distinct Expression and Methylation Patterns for Genes with Different Fates following a Single Whole-Genome Duplication in Flowering Plants.</title>
        <authorList>
            <person name="Shi T."/>
            <person name="Rahmani R.S."/>
            <person name="Gugger P.F."/>
            <person name="Wang M."/>
            <person name="Li H."/>
            <person name="Zhang Y."/>
            <person name="Li Z."/>
            <person name="Wang Q."/>
            <person name="Van de Peer Y."/>
            <person name="Marchal K."/>
            <person name="Chen J."/>
        </authorList>
    </citation>
    <scope>NUCLEOTIDE SEQUENCE [LARGE SCALE GENOMIC DNA]</scope>
    <source>
        <tissue evidence="1">Leaf</tissue>
    </source>
</reference>
<protein>
    <submittedName>
        <fullName evidence="1">Uncharacterized protein</fullName>
    </submittedName>
</protein>
<organism evidence="1 2">
    <name type="scientific">Nelumbo nucifera</name>
    <name type="common">Sacred lotus</name>
    <dbReference type="NCBI Taxonomy" id="4432"/>
    <lineage>
        <taxon>Eukaryota</taxon>
        <taxon>Viridiplantae</taxon>
        <taxon>Streptophyta</taxon>
        <taxon>Embryophyta</taxon>
        <taxon>Tracheophyta</taxon>
        <taxon>Spermatophyta</taxon>
        <taxon>Magnoliopsida</taxon>
        <taxon>Proteales</taxon>
        <taxon>Nelumbonaceae</taxon>
        <taxon>Nelumbo</taxon>
    </lineage>
</organism>
<evidence type="ECO:0000313" key="2">
    <source>
        <dbReference type="Proteomes" id="UP000607653"/>
    </source>
</evidence>
<gene>
    <name evidence="1" type="ORF">HUJ06_001725</name>
</gene>
<sequence length="33" mass="3747">MARALLDMVLDMKFKLKIQVSDMIELGPGKPTR</sequence>
<name>A0A822ZJ69_NELNU</name>
<dbReference type="EMBL" id="DUZY01000006">
    <property type="protein sequence ID" value="DAD43495.1"/>
    <property type="molecule type" value="Genomic_DNA"/>
</dbReference>
<dbReference type="Proteomes" id="UP000607653">
    <property type="component" value="Unassembled WGS sequence"/>
</dbReference>
<keyword evidence="2" id="KW-1185">Reference proteome</keyword>
<comment type="caution">
    <text evidence="1">The sequence shown here is derived from an EMBL/GenBank/DDBJ whole genome shotgun (WGS) entry which is preliminary data.</text>
</comment>
<dbReference type="AlphaFoldDB" id="A0A822ZJ69"/>
<proteinExistence type="predicted"/>
<evidence type="ECO:0000313" key="1">
    <source>
        <dbReference type="EMBL" id="DAD43495.1"/>
    </source>
</evidence>